<sequence>MGRSIPGGGARQPCFGFELPANIVSFVVVHALVWRCTEFQRLTRTEVGLTAITRSII</sequence>
<evidence type="ECO:0000313" key="1">
    <source>
        <dbReference type="EMBL" id="TBU51796.1"/>
    </source>
</evidence>
<protein>
    <submittedName>
        <fullName evidence="1">Uncharacterized protein</fullName>
    </submittedName>
</protein>
<organism evidence="1 2">
    <name type="scientific">Dichomitus squalens</name>
    <dbReference type="NCBI Taxonomy" id="114155"/>
    <lineage>
        <taxon>Eukaryota</taxon>
        <taxon>Fungi</taxon>
        <taxon>Dikarya</taxon>
        <taxon>Basidiomycota</taxon>
        <taxon>Agaricomycotina</taxon>
        <taxon>Agaricomycetes</taxon>
        <taxon>Polyporales</taxon>
        <taxon>Polyporaceae</taxon>
        <taxon>Dichomitus</taxon>
    </lineage>
</organism>
<evidence type="ECO:0000313" key="2">
    <source>
        <dbReference type="Proteomes" id="UP000292082"/>
    </source>
</evidence>
<accession>A0A4Q9PGT4</accession>
<dbReference type="Proteomes" id="UP000292082">
    <property type="component" value="Unassembled WGS sequence"/>
</dbReference>
<gene>
    <name evidence="1" type="ORF">BD310DRAFT_941587</name>
</gene>
<dbReference type="AlphaFoldDB" id="A0A4Q9PGT4"/>
<reference evidence="1 2" key="1">
    <citation type="submission" date="2019-01" db="EMBL/GenBank/DDBJ databases">
        <title>Draft genome sequences of three monokaryotic isolates of the white-rot basidiomycete fungus Dichomitus squalens.</title>
        <authorList>
            <consortium name="DOE Joint Genome Institute"/>
            <person name="Lopez S.C."/>
            <person name="Andreopoulos B."/>
            <person name="Pangilinan J."/>
            <person name="Lipzen A."/>
            <person name="Riley R."/>
            <person name="Ahrendt S."/>
            <person name="Ng V."/>
            <person name="Barry K."/>
            <person name="Daum C."/>
            <person name="Grigoriev I.V."/>
            <person name="Hilden K.S."/>
            <person name="Makela M.R."/>
            <person name="de Vries R.P."/>
        </authorList>
    </citation>
    <scope>NUCLEOTIDE SEQUENCE [LARGE SCALE GENOMIC DNA]</scope>
    <source>
        <strain evidence="1 2">CBS 464.89</strain>
    </source>
</reference>
<keyword evidence="2" id="KW-1185">Reference proteome</keyword>
<dbReference type="EMBL" id="ML145285">
    <property type="protein sequence ID" value="TBU51796.1"/>
    <property type="molecule type" value="Genomic_DNA"/>
</dbReference>
<name>A0A4Q9PGT4_9APHY</name>
<proteinExistence type="predicted"/>